<dbReference type="AlphaFoldDB" id="A0A9P5MQA8"/>
<feature type="signal peptide" evidence="1">
    <location>
        <begin position="1"/>
        <end position="29"/>
    </location>
</feature>
<evidence type="ECO:0000256" key="1">
    <source>
        <dbReference type="SAM" id="SignalP"/>
    </source>
</evidence>
<sequence>MRFITWPAFTNAFIIFTVTLPSLIPAVNANYVGLVGLRFINPSDSGGAYFPGQESEITWGFNADVSTEGIRLTGYDCNLYLVDSAGDNYTLATGVPLVNSTNVFGSSGVITFPPGAIPGSNYFIDLESKDIGSWHSNFFTIVGDRISL</sequence>
<proteinExistence type="predicted"/>
<dbReference type="Proteomes" id="UP000759537">
    <property type="component" value="Unassembled WGS sequence"/>
</dbReference>
<reference evidence="2" key="1">
    <citation type="submission" date="2019-10" db="EMBL/GenBank/DDBJ databases">
        <authorList>
            <consortium name="DOE Joint Genome Institute"/>
            <person name="Kuo A."/>
            <person name="Miyauchi S."/>
            <person name="Kiss E."/>
            <person name="Drula E."/>
            <person name="Kohler A."/>
            <person name="Sanchez-Garcia M."/>
            <person name="Andreopoulos B."/>
            <person name="Barry K.W."/>
            <person name="Bonito G."/>
            <person name="Buee M."/>
            <person name="Carver A."/>
            <person name="Chen C."/>
            <person name="Cichocki N."/>
            <person name="Clum A."/>
            <person name="Culley D."/>
            <person name="Crous P.W."/>
            <person name="Fauchery L."/>
            <person name="Girlanda M."/>
            <person name="Hayes R."/>
            <person name="Keri Z."/>
            <person name="LaButti K."/>
            <person name="Lipzen A."/>
            <person name="Lombard V."/>
            <person name="Magnuson J."/>
            <person name="Maillard F."/>
            <person name="Morin E."/>
            <person name="Murat C."/>
            <person name="Nolan M."/>
            <person name="Ohm R."/>
            <person name="Pangilinan J."/>
            <person name="Pereira M."/>
            <person name="Perotto S."/>
            <person name="Peter M."/>
            <person name="Riley R."/>
            <person name="Sitrit Y."/>
            <person name="Stielow B."/>
            <person name="Szollosi G."/>
            <person name="Zifcakova L."/>
            <person name="Stursova M."/>
            <person name="Spatafora J.W."/>
            <person name="Tedersoo L."/>
            <person name="Vaario L.-M."/>
            <person name="Yamada A."/>
            <person name="Yan M."/>
            <person name="Wang P."/>
            <person name="Xu J."/>
            <person name="Bruns T."/>
            <person name="Baldrian P."/>
            <person name="Vilgalys R."/>
            <person name="Henrissat B."/>
            <person name="Grigoriev I.V."/>
            <person name="Hibbett D."/>
            <person name="Nagy L.G."/>
            <person name="Martin F.M."/>
        </authorList>
    </citation>
    <scope>NUCLEOTIDE SEQUENCE</scope>
    <source>
        <strain evidence="2">Prilba</strain>
    </source>
</reference>
<dbReference type="OrthoDB" id="3298748at2759"/>
<name>A0A9P5MQA8_9AGAM</name>
<organism evidence="2 3">
    <name type="scientific">Russula ochroleuca</name>
    <dbReference type="NCBI Taxonomy" id="152965"/>
    <lineage>
        <taxon>Eukaryota</taxon>
        <taxon>Fungi</taxon>
        <taxon>Dikarya</taxon>
        <taxon>Basidiomycota</taxon>
        <taxon>Agaricomycotina</taxon>
        <taxon>Agaricomycetes</taxon>
        <taxon>Russulales</taxon>
        <taxon>Russulaceae</taxon>
        <taxon>Russula</taxon>
    </lineage>
</organism>
<keyword evidence="1" id="KW-0732">Signal</keyword>
<reference evidence="2" key="2">
    <citation type="journal article" date="2020" name="Nat. Commun.">
        <title>Large-scale genome sequencing of mycorrhizal fungi provides insights into the early evolution of symbiotic traits.</title>
        <authorList>
            <person name="Miyauchi S."/>
            <person name="Kiss E."/>
            <person name="Kuo A."/>
            <person name="Drula E."/>
            <person name="Kohler A."/>
            <person name="Sanchez-Garcia M."/>
            <person name="Morin E."/>
            <person name="Andreopoulos B."/>
            <person name="Barry K.W."/>
            <person name="Bonito G."/>
            <person name="Buee M."/>
            <person name="Carver A."/>
            <person name="Chen C."/>
            <person name="Cichocki N."/>
            <person name="Clum A."/>
            <person name="Culley D."/>
            <person name="Crous P.W."/>
            <person name="Fauchery L."/>
            <person name="Girlanda M."/>
            <person name="Hayes R.D."/>
            <person name="Keri Z."/>
            <person name="LaButti K."/>
            <person name="Lipzen A."/>
            <person name="Lombard V."/>
            <person name="Magnuson J."/>
            <person name="Maillard F."/>
            <person name="Murat C."/>
            <person name="Nolan M."/>
            <person name="Ohm R.A."/>
            <person name="Pangilinan J."/>
            <person name="Pereira M.F."/>
            <person name="Perotto S."/>
            <person name="Peter M."/>
            <person name="Pfister S."/>
            <person name="Riley R."/>
            <person name="Sitrit Y."/>
            <person name="Stielow J.B."/>
            <person name="Szollosi G."/>
            <person name="Zifcakova L."/>
            <person name="Stursova M."/>
            <person name="Spatafora J.W."/>
            <person name="Tedersoo L."/>
            <person name="Vaario L.M."/>
            <person name="Yamada A."/>
            <person name="Yan M."/>
            <person name="Wang P."/>
            <person name="Xu J."/>
            <person name="Bruns T."/>
            <person name="Baldrian P."/>
            <person name="Vilgalys R."/>
            <person name="Dunand C."/>
            <person name="Henrissat B."/>
            <person name="Grigoriev I.V."/>
            <person name="Hibbett D."/>
            <person name="Nagy L.G."/>
            <person name="Martin F.M."/>
        </authorList>
    </citation>
    <scope>NUCLEOTIDE SEQUENCE</scope>
    <source>
        <strain evidence="2">Prilba</strain>
    </source>
</reference>
<accession>A0A9P5MQA8</accession>
<feature type="chain" id="PRO_5040237685" evidence="1">
    <location>
        <begin position="30"/>
        <end position="148"/>
    </location>
</feature>
<evidence type="ECO:0000313" key="3">
    <source>
        <dbReference type="Proteomes" id="UP000759537"/>
    </source>
</evidence>
<protein>
    <submittedName>
        <fullName evidence="2">Uncharacterized protein</fullName>
    </submittedName>
</protein>
<dbReference type="EMBL" id="WHVB01000046">
    <property type="protein sequence ID" value="KAF8465611.1"/>
    <property type="molecule type" value="Genomic_DNA"/>
</dbReference>
<gene>
    <name evidence="2" type="ORF">DFH94DRAFT_782964</name>
</gene>
<comment type="caution">
    <text evidence="2">The sequence shown here is derived from an EMBL/GenBank/DDBJ whole genome shotgun (WGS) entry which is preliminary data.</text>
</comment>
<evidence type="ECO:0000313" key="2">
    <source>
        <dbReference type="EMBL" id="KAF8465611.1"/>
    </source>
</evidence>
<feature type="non-terminal residue" evidence="2">
    <location>
        <position position="1"/>
    </location>
</feature>
<keyword evidence="3" id="KW-1185">Reference proteome</keyword>